<evidence type="ECO:0000313" key="3">
    <source>
        <dbReference type="Proteomes" id="UP000233249"/>
    </source>
</evidence>
<accession>A0A2N0XA29</accession>
<protein>
    <submittedName>
        <fullName evidence="2">Uncharacterized protein</fullName>
    </submittedName>
</protein>
<gene>
    <name evidence="2" type="ORF">CXB45_01520</name>
</gene>
<dbReference type="STRING" id="1121365.GCA_000375365_01840"/>
<dbReference type="OrthoDB" id="4427708at2"/>
<feature type="region of interest" description="Disordered" evidence="1">
    <location>
        <begin position="13"/>
        <end position="34"/>
    </location>
</feature>
<evidence type="ECO:0000256" key="1">
    <source>
        <dbReference type="SAM" id="MobiDB-lite"/>
    </source>
</evidence>
<dbReference type="AlphaFoldDB" id="A0A2N0XA29"/>
<reference evidence="2 3" key="1">
    <citation type="submission" date="2017-12" db="EMBL/GenBank/DDBJ databases">
        <title>Corynebacterium mastitidis 16-1433 Genome.</title>
        <authorList>
            <person name="Gulvik C.A."/>
        </authorList>
    </citation>
    <scope>NUCLEOTIDE SEQUENCE [LARGE SCALE GENOMIC DNA]</scope>
    <source>
        <strain evidence="2 3">16-1433</strain>
    </source>
</reference>
<comment type="caution">
    <text evidence="2">The sequence shown here is derived from an EMBL/GenBank/DDBJ whole genome shotgun (WGS) entry which is preliminary data.</text>
</comment>
<dbReference type="RefSeq" id="WP_101172871.1">
    <property type="nucleotide sequence ID" value="NZ_JAKRKB010000011.1"/>
</dbReference>
<sequence length="128" mass="14000">MARWLPRFLRGPRRSPAARLPRPPRAAHRAPVPHLHTHTAESLVVLTTAPETLPALRSALDRGTALRLTCPGARDVTLMPGEGPPILDPDEGWLIPLPEETREFLLHSVPEEAGAWELPGTNVGLVLE</sequence>
<dbReference type="Proteomes" id="UP000233249">
    <property type="component" value="Unassembled WGS sequence"/>
</dbReference>
<organism evidence="2 3">
    <name type="scientific">Corynebacterium mastitidis</name>
    <dbReference type="NCBI Taxonomy" id="161890"/>
    <lineage>
        <taxon>Bacteria</taxon>
        <taxon>Bacillati</taxon>
        <taxon>Actinomycetota</taxon>
        <taxon>Actinomycetes</taxon>
        <taxon>Mycobacteriales</taxon>
        <taxon>Corynebacteriaceae</taxon>
        <taxon>Corynebacterium</taxon>
    </lineage>
</organism>
<proteinExistence type="predicted"/>
<name>A0A2N0XA29_9CORY</name>
<dbReference type="EMBL" id="PJAF01000002">
    <property type="protein sequence ID" value="PKF69560.1"/>
    <property type="molecule type" value="Genomic_DNA"/>
</dbReference>
<evidence type="ECO:0000313" key="2">
    <source>
        <dbReference type="EMBL" id="PKF69560.1"/>
    </source>
</evidence>